<dbReference type="InterPro" id="IPR029052">
    <property type="entry name" value="Metallo-depent_PP-like"/>
</dbReference>
<dbReference type="InterPro" id="IPR005235">
    <property type="entry name" value="YmdB-like"/>
</dbReference>
<evidence type="ECO:0000256" key="2">
    <source>
        <dbReference type="SAM" id="Phobius"/>
    </source>
</evidence>
<dbReference type="GO" id="GO:0004113">
    <property type="term" value="F:2',3'-cyclic-nucleotide 3'-phosphodiesterase activity"/>
    <property type="evidence" value="ECO:0007669"/>
    <property type="project" value="TreeGrafter"/>
</dbReference>
<dbReference type="AlphaFoldDB" id="A0A3A4ZBF9"/>
<dbReference type="Proteomes" id="UP000265540">
    <property type="component" value="Unassembled WGS sequence"/>
</dbReference>
<sequence>MSKARLGFLICLITMKILFVGEIIAGSGRRTVARVLPDIIKEHTPDLVLANAENMSGGRGITEDNVAEMQQLGIDYFTGGDHIFWRAGTDEIIDRLPIIRPANYPEGTPGKGFAEIDAGKSGKVLLINLMGRTSFSSVFSYLDDPFRKADQILEQTEDTKYSAIVVDFHAESTSEKMALAFYLDGRVDAVLGTHTHVPTCDGMVMPKGTIYISDVGMTGIIDSVLGVNKEIIIQLFLTARNQRFEWENTGRKAFRSVLLNTETKSIERVDKLI</sequence>
<comment type="caution">
    <text evidence="3">The sequence shown here is derived from an EMBL/GenBank/DDBJ whole genome shotgun (WGS) entry which is preliminary data.</text>
</comment>
<keyword evidence="2" id="KW-0472">Membrane</keyword>
<name>A0A3A4ZBF9_UNCKA</name>
<reference evidence="3 4" key="1">
    <citation type="journal article" date="2017" name="ISME J.">
        <title>Energy and carbon metabolisms in a deep terrestrial subsurface fluid microbial community.</title>
        <authorList>
            <person name="Momper L."/>
            <person name="Jungbluth S.P."/>
            <person name="Lee M.D."/>
            <person name="Amend J.P."/>
        </authorList>
    </citation>
    <scope>NUCLEOTIDE SEQUENCE [LARGE SCALE GENOMIC DNA]</scope>
    <source>
        <strain evidence="3">SURF_46</strain>
    </source>
</reference>
<dbReference type="EMBL" id="QZJF01000020">
    <property type="protein sequence ID" value="RJR26591.1"/>
    <property type="molecule type" value="Genomic_DNA"/>
</dbReference>
<dbReference type="PANTHER" id="PTHR36303:SF1">
    <property type="entry name" value="2',3'-CYCLIC-NUCLEOTIDE 2'-PHOSPHODIESTERASE"/>
    <property type="match status" value="1"/>
</dbReference>
<gene>
    <name evidence="3" type="ORF">C4561_04855</name>
</gene>
<dbReference type="Pfam" id="PF13277">
    <property type="entry name" value="YmdB"/>
    <property type="match status" value="1"/>
</dbReference>
<dbReference type="SUPFAM" id="SSF56300">
    <property type="entry name" value="Metallo-dependent phosphatases"/>
    <property type="match status" value="1"/>
</dbReference>
<evidence type="ECO:0000256" key="1">
    <source>
        <dbReference type="PIRSR" id="PIRSR004789-50"/>
    </source>
</evidence>
<evidence type="ECO:0000313" key="3">
    <source>
        <dbReference type="EMBL" id="RJR26591.1"/>
    </source>
</evidence>
<dbReference type="Gene3D" id="3.60.21.10">
    <property type="match status" value="1"/>
</dbReference>
<dbReference type="PANTHER" id="PTHR36303">
    <property type="entry name" value="2',3'-CYCLIC-NUCLEOTIDE 2'-PHOSPHODIESTERASE"/>
    <property type="match status" value="1"/>
</dbReference>
<keyword evidence="2" id="KW-0812">Transmembrane</keyword>
<feature type="active site" description="Proton donor" evidence="1">
    <location>
        <position position="82"/>
    </location>
</feature>
<proteinExistence type="predicted"/>
<evidence type="ECO:0000313" key="4">
    <source>
        <dbReference type="Proteomes" id="UP000265540"/>
    </source>
</evidence>
<keyword evidence="2" id="KW-1133">Transmembrane helix</keyword>
<organism evidence="3 4">
    <name type="scientific">candidate division WWE3 bacterium</name>
    <dbReference type="NCBI Taxonomy" id="2053526"/>
    <lineage>
        <taxon>Bacteria</taxon>
        <taxon>Katanobacteria</taxon>
    </lineage>
</organism>
<dbReference type="PIRSF" id="PIRSF004789">
    <property type="entry name" value="DR1281"/>
    <property type="match status" value="1"/>
</dbReference>
<feature type="transmembrane region" description="Helical" evidence="2">
    <location>
        <begin position="6"/>
        <end position="25"/>
    </location>
</feature>
<accession>A0A3A4ZBF9</accession>
<protein>
    <submittedName>
        <fullName evidence="3">YmdB family metallophosphoesterase</fullName>
    </submittedName>
</protein>